<reference evidence="3" key="1">
    <citation type="submission" date="2020-11" db="EMBL/GenBank/DDBJ databases">
        <authorList>
            <person name="Tran Van P."/>
        </authorList>
    </citation>
    <scope>NUCLEOTIDE SEQUENCE</scope>
</reference>
<feature type="region of interest" description="Disordered" evidence="2">
    <location>
        <begin position="245"/>
        <end position="268"/>
    </location>
</feature>
<dbReference type="GO" id="GO:0042302">
    <property type="term" value="F:structural constituent of cuticle"/>
    <property type="evidence" value="ECO:0007669"/>
    <property type="project" value="UniProtKB-UniRule"/>
</dbReference>
<proteinExistence type="predicted"/>
<dbReference type="OrthoDB" id="6346879at2759"/>
<keyword evidence="1" id="KW-0193">Cuticle</keyword>
<dbReference type="PROSITE" id="PS51155">
    <property type="entry name" value="CHIT_BIND_RR_2"/>
    <property type="match status" value="1"/>
</dbReference>
<evidence type="ECO:0000313" key="4">
    <source>
        <dbReference type="Proteomes" id="UP000677054"/>
    </source>
</evidence>
<feature type="compositionally biased region" description="Polar residues" evidence="2">
    <location>
        <begin position="201"/>
        <end position="221"/>
    </location>
</feature>
<dbReference type="Proteomes" id="UP000677054">
    <property type="component" value="Unassembled WGS sequence"/>
</dbReference>
<dbReference type="PROSITE" id="PS51257">
    <property type="entry name" value="PROKAR_LIPOPROTEIN"/>
    <property type="match status" value="1"/>
</dbReference>
<evidence type="ECO:0000256" key="2">
    <source>
        <dbReference type="SAM" id="MobiDB-lite"/>
    </source>
</evidence>
<dbReference type="EMBL" id="LR899561">
    <property type="protein sequence ID" value="CAD7240592.1"/>
    <property type="molecule type" value="Genomic_DNA"/>
</dbReference>
<gene>
    <name evidence="3" type="ORF">DSTB1V02_LOCUS612</name>
</gene>
<evidence type="ECO:0000256" key="1">
    <source>
        <dbReference type="PROSITE-ProRule" id="PRU00497"/>
    </source>
</evidence>
<keyword evidence="4" id="KW-1185">Reference proteome</keyword>
<dbReference type="InterPro" id="IPR000618">
    <property type="entry name" value="Insect_cuticle"/>
</dbReference>
<dbReference type="AlphaFoldDB" id="A0A7R8WYJ8"/>
<dbReference type="EMBL" id="CAJPEV010000044">
    <property type="protein sequence ID" value="CAG0879482.1"/>
    <property type="molecule type" value="Genomic_DNA"/>
</dbReference>
<feature type="region of interest" description="Disordered" evidence="2">
    <location>
        <begin position="191"/>
        <end position="224"/>
    </location>
</feature>
<sequence>MRREREWDFLGIDACPGSITGLLTTLGTSGSGCGSTGLQDLNQDTTRGQENSVRFIPHKRQLKILGSLCVLRPLVAQRRPVINSTFLNFFDLELVMVLIGVLGAAKPNYDFEWLIQDSEEEYFANHGETRHLDFTKGFYKVLRPNGVIDTITYVVNGDSGFLAQINGQPLQGGGSQERKSGESFKGFRVDESKESFPPFGRNSNSGENSHSTEKSGFQSFSVGADNSPEQQFSYFAKAFPLPVKRPSATRGSPSRVHASSDEKFPASKSSVFIQTPRYRVKC</sequence>
<accession>A0A7R8WYJ8</accession>
<evidence type="ECO:0000313" key="3">
    <source>
        <dbReference type="EMBL" id="CAD7240592.1"/>
    </source>
</evidence>
<dbReference type="Pfam" id="PF00379">
    <property type="entry name" value="Chitin_bind_4"/>
    <property type="match status" value="1"/>
</dbReference>
<organism evidence="3">
    <name type="scientific">Darwinula stevensoni</name>
    <dbReference type="NCBI Taxonomy" id="69355"/>
    <lineage>
        <taxon>Eukaryota</taxon>
        <taxon>Metazoa</taxon>
        <taxon>Ecdysozoa</taxon>
        <taxon>Arthropoda</taxon>
        <taxon>Crustacea</taxon>
        <taxon>Oligostraca</taxon>
        <taxon>Ostracoda</taxon>
        <taxon>Podocopa</taxon>
        <taxon>Podocopida</taxon>
        <taxon>Darwinulocopina</taxon>
        <taxon>Darwinuloidea</taxon>
        <taxon>Darwinulidae</taxon>
        <taxon>Darwinula</taxon>
    </lineage>
</organism>
<name>A0A7R8WYJ8_9CRUS</name>
<protein>
    <submittedName>
        <fullName evidence="3">Uncharacterized protein</fullName>
    </submittedName>
</protein>